<proteinExistence type="predicted"/>
<accession>A0A101IXL6</accession>
<dbReference type="PROSITE" id="PS51725">
    <property type="entry name" value="ABM"/>
    <property type="match status" value="1"/>
</dbReference>
<dbReference type="PANTHER" id="PTHR33336:SF3">
    <property type="entry name" value="ABM DOMAIN-CONTAINING PROTEIN"/>
    <property type="match status" value="1"/>
</dbReference>
<reference evidence="3" key="1">
    <citation type="journal article" date="2015" name="MBio">
        <title>Genome-Resolved Metagenomic Analysis Reveals Roles for Candidate Phyla and Other Microbial Community Members in Biogeochemical Transformations in Oil Reservoirs.</title>
        <authorList>
            <person name="Hu P."/>
            <person name="Tom L."/>
            <person name="Singh A."/>
            <person name="Thomas B.C."/>
            <person name="Baker B.J."/>
            <person name="Piceno Y.M."/>
            <person name="Andersen G.L."/>
            <person name="Banfield J.F."/>
        </authorList>
    </citation>
    <scope>NUCLEOTIDE SEQUENCE [LARGE SCALE GENOMIC DNA]</scope>
</reference>
<sequence>MITIVARCTVRPEKIDEFMKIALDLVDASRGEEGNVSYDLYVDLANPAKFTFIETWKDRAAIDAHNGTPHFRGFGERAGPLFAGPLDIALYRKVT</sequence>
<dbReference type="InterPro" id="IPR011008">
    <property type="entry name" value="Dimeric_a/b-barrel"/>
</dbReference>
<dbReference type="AlphaFoldDB" id="A0A101IXL6"/>
<dbReference type="Pfam" id="PF03992">
    <property type="entry name" value="ABM"/>
    <property type="match status" value="1"/>
</dbReference>
<dbReference type="SUPFAM" id="SSF54909">
    <property type="entry name" value="Dimeric alpha+beta barrel"/>
    <property type="match status" value="1"/>
</dbReference>
<protein>
    <submittedName>
        <fullName evidence="2">Antibiotic biosynthesis monooxygenase</fullName>
    </submittedName>
</protein>
<evidence type="ECO:0000313" key="3">
    <source>
        <dbReference type="Proteomes" id="UP000054598"/>
    </source>
</evidence>
<organism evidence="2 3">
    <name type="scientific">Methanoculleus marisnigri</name>
    <dbReference type="NCBI Taxonomy" id="2198"/>
    <lineage>
        <taxon>Archaea</taxon>
        <taxon>Methanobacteriati</taxon>
        <taxon>Methanobacteriota</taxon>
        <taxon>Stenosarchaea group</taxon>
        <taxon>Methanomicrobia</taxon>
        <taxon>Methanomicrobiales</taxon>
        <taxon>Methanomicrobiaceae</taxon>
        <taxon>Methanoculleus</taxon>
    </lineage>
</organism>
<dbReference type="GO" id="GO:0004497">
    <property type="term" value="F:monooxygenase activity"/>
    <property type="evidence" value="ECO:0007669"/>
    <property type="project" value="UniProtKB-KW"/>
</dbReference>
<keyword evidence="2" id="KW-0503">Monooxygenase</keyword>
<dbReference type="Proteomes" id="UP000054598">
    <property type="component" value="Unassembled WGS sequence"/>
</dbReference>
<dbReference type="InterPro" id="IPR050744">
    <property type="entry name" value="AI-2_Isomerase_LsrG"/>
</dbReference>
<evidence type="ECO:0000259" key="1">
    <source>
        <dbReference type="PROSITE" id="PS51725"/>
    </source>
</evidence>
<dbReference type="Gene3D" id="3.30.70.100">
    <property type="match status" value="1"/>
</dbReference>
<keyword evidence="2" id="KW-0560">Oxidoreductase</keyword>
<gene>
    <name evidence="2" type="ORF">XE10_0533</name>
</gene>
<feature type="domain" description="ABM" evidence="1">
    <location>
        <begin position="2"/>
        <end position="91"/>
    </location>
</feature>
<dbReference type="PANTHER" id="PTHR33336">
    <property type="entry name" value="QUINOL MONOOXYGENASE YGIN-RELATED"/>
    <property type="match status" value="1"/>
</dbReference>
<name>A0A101IXL6_9EURY</name>
<comment type="caution">
    <text evidence="2">The sequence shown here is derived from an EMBL/GenBank/DDBJ whole genome shotgun (WGS) entry which is preliminary data.</text>
</comment>
<dbReference type="EMBL" id="LGHE01000039">
    <property type="protein sequence ID" value="KUL03185.1"/>
    <property type="molecule type" value="Genomic_DNA"/>
</dbReference>
<dbReference type="InterPro" id="IPR007138">
    <property type="entry name" value="ABM_dom"/>
</dbReference>
<dbReference type="PATRIC" id="fig|2198.3.peg.338"/>
<evidence type="ECO:0000313" key="2">
    <source>
        <dbReference type="EMBL" id="KUL03185.1"/>
    </source>
</evidence>